<reference evidence="5" key="1">
    <citation type="journal article" date="2020" name="Nature">
        <title>Giant virus diversity and host interactions through global metagenomics.</title>
        <authorList>
            <person name="Schulz F."/>
            <person name="Roux S."/>
            <person name="Paez-Espino D."/>
            <person name="Jungbluth S."/>
            <person name="Walsh D.A."/>
            <person name="Denef V.J."/>
            <person name="McMahon K.D."/>
            <person name="Konstantinidis K.T."/>
            <person name="Eloe-Fadrosh E.A."/>
            <person name="Kyrpides N.C."/>
            <person name="Woyke T."/>
        </authorList>
    </citation>
    <scope>NUCLEOTIDE SEQUENCE</scope>
    <source>
        <strain evidence="5">GVMAG-M-3300023184-72</strain>
    </source>
</reference>
<feature type="domain" description="UvrD-like helicase C-terminal" evidence="4">
    <location>
        <begin position="728"/>
        <end position="773"/>
    </location>
</feature>
<dbReference type="GO" id="GO:0005524">
    <property type="term" value="F:ATP binding"/>
    <property type="evidence" value="ECO:0007669"/>
    <property type="project" value="UniProtKB-KW"/>
</dbReference>
<keyword evidence="1" id="KW-0547">Nucleotide-binding</keyword>
<evidence type="ECO:0000313" key="5">
    <source>
        <dbReference type="EMBL" id="QHT91146.1"/>
    </source>
</evidence>
<dbReference type="SUPFAM" id="SSF52540">
    <property type="entry name" value="P-loop containing nucleoside triphosphate hydrolases"/>
    <property type="match status" value="1"/>
</dbReference>
<dbReference type="InterPro" id="IPR027785">
    <property type="entry name" value="UvrD-like_helicase_C"/>
</dbReference>
<accession>A0A6C0IFB5</accession>
<dbReference type="CDD" id="cd18809">
    <property type="entry name" value="SF1_C_RecD"/>
    <property type="match status" value="1"/>
</dbReference>
<feature type="compositionally biased region" description="Acidic residues" evidence="3">
    <location>
        <begin position="381"/>
        <end position="403"/>
    </location>
</feature>
<evidence type="ECO:0000256" key="2">
    <source>
        <dbReference type="ARBA" id="ARBA00022840"/>
    </source>
</evidence>
<feature type="region of interest" description="Disordered" evidence="3">
    <location>
        <begin position="381"/>
        <end position="404"/>
    </location>
</feature>
<dbReference type="PANTHER" id="PTHR43788:SF6">
    <property type="entry name" value="DNA HELICASE B"/>
    <property type="match status" value="1"/>
</dbReference>
<dbReference type="Pfam" id="PF13604">
    <property type="entry name" value="AAA_30"/>
    <property type="match status" value="1"/>
</dbReference>
<dbReference type="GO" id="GO:0006310">
    <property type="term" value="P:DNA recombination"/>
    <property type="evidence" value="ECO:0007669"/>
    <property type="project" value="TreeGrafter"/>
</dbReference>
<keyword evidence="2" id="KW-0067">ATP-binding</keyword>
<dbReference type="GO" id="GO:0009338">
    <property type="term" value="C:exodeoxyribonuclease V complex"/>
    <property type="evidence" value="ECO:0007669"/>
    <property type="project" value="TreeGrafter"/>
</dbReference>
<organism evidence="5">
    <name type="scientific">viral metagenome</name>
    <dbReference type="NCBI Taxonomy" id="1070528"/>
    <lineage>
        <taxon>unclassified sequences</taxon>
        <taxon>metagenomes</taxon>
        <taxon>organismal metagenomes</taxon>
    </lineage>
</organism>
<dbReference type="GO" id="GO:0017116">
    <property type="term" value="F:single-stranded DNA helicase activity"/>
    <property type="evidence" value="ECO:0007669"/>
    <property type="project" value="TreeGrafter"/>
</dbReference>
<evidence type="ECO:0000256" key="3">
    <source>
        <dbReference type="SAM" id="MobiDB-lite"/>
    </source>
</evidence>
<dbReference type="Gene3D" id="2.30.30.940">
    <property type="match status" value="1"/>
</dbReference>
<dbReference type="Pfam" id="PF13538">
    <property type="entry name" value="UvrD_C_2"/>
    <property type="match status" value="1"/>
</dbReference>
<dbReference type="InterPro" id="IPR027417">
    <property type="entry name" value="P-loop_NTPase"/>
</dbReference>
<dbReference type="InterPro" id="IPR050534">
    <property type="entry name" value="Coronavir_polyprotein_1ab"/>
</dbReference>
<dbReference type="PANTHER" id="PTHR43788">
    <property type="entry name" value="DNA2/NAM7 HELICASE FAMILY MEMBER"/>
    <property type="match status" value="1"/>
</dbReference>
<name>A0A6C0IFB5_9ZZZZ</name>
<dbReference type="Gene3D" id="3.40.50.300">
    <property type="entry name" value="P-loop containing nucleotide triphosphate hydrolases"/>
    <property type="match status" value="3"/>
</dbReference>
<protein>
    <recommendedName>
        <fullName evidence="4">UvrD-like helicase C-terminal domain-containing protein</fullName>
    </recommendedName>
</protein>
<sequence>MSNRPLKYGTNVIYNGTIYKIKSISKTDNVNIESLSDNTIISVNKSQLIPTPLDQGELIKYKDLYYIIKEIKIDNNKVKFRINFINESNNNIIIQSNDDNIIKIEKKIQGKIISFLKFIDRYNNTISYLNKKQNQFFERLDHKNTDEYINDIFDKCQLRMNQLNAIVNVLKKTQSPYLQFKYIYTNPFGFISQEFQLITYERAEIICDKYKLNIDFKIKIEKWTYDLFLKKKNTFYILQWIYLRDLKNFCERRNQNHTKFLSYIDTIIINKKIGKDNIYKTTEFLLNVEKSMTDLMIKLFNEQNFDIPENEIIEKIEEYEDKVRKIPKKEDFSLEEEQKRSVINSVQNKLSIITGPPGTGKTEILKCINFVLYSLYKDEYSEEDDDEDDDEEDDDEEECEQDENNLVYNNDDKIKLINPKTVGLTAPTGLAFVNMHRSIENKYYNNKISGTCHKNLYHTISNIKKHKNKKDCDCESHKKCKYKLSIKLMEIDEVSMLDTFMFYDILKECEYFNSRLILLGDEDQLPSIGPGQVLNQLIKTDDFTVTKLTKIKRQANGTALVNNIIKMRTKIITITDFTDDSMQLIDIETFIMNSQINEEQIVKLIKDNNLDRDKTKFITYFNKDKYTFNTIILNIILQNIFNPLNEDWEYDKIPSNNKWENKFQFRVKDKIIRTENDYSDDEKMRANGEEASILDFDGMNVTVQYSGVNDKPEKIGVDELYENFQLNYCVTVHKSQGSQYENVVYFIEPKQTFIGKKSIYTAISRAKERCFIISNATDFVDIQKKVDQKVSLFMEESNEYNFSK</sequence>
<dbReference type="AlphaFoldDB" id="A0A6C0IFB5"/>
<proteinExistence type="predicted"/>
<evidence type="ECO:0000256" key="1">
    <source>
        <dbReference type="ARBA" id="ARBA00022741"/>
    </source>
</evidence>
<dbReference type="EMBL" id="MN740163">
    <property type="protein sequence ID" value="QHT91146.1"/>
    <property type="molecule type" value="Genomic_DNA"/>
</dbReference>
<evidence type="ECO:0000259" key="4">
    <source>
        <dbReference type="Pfam" id="PF13538"/>
    </source>
</evidence>